<evidence type="ECO:0000313" key="1">
    <source>
        <dbReference type="EMBL" id="RRT43607.1"/>
    </source>
</evidence>
<accession>A0A426XVQ4</accession>
<evidence type="ECO:0000313" key="2">
    <source>
        <dbReference type="Proteomes" id="UP000287651"/>
    </source>
</evidence>
<reference evidence="1 2" key="1">
    <citation type="journal article" date="2014" name="Agronomy (Basel)">
        <title>A Draft Genome Sequence for Ensete ventricosum, the Drought-Tolerant Tree Against Hunger.</title>
        <authorList>
            <person name="Harrison J."/>
            <person name="Moore K.A."/>
            <person name="Paszkiewicz K."/>
            <person name="Jones T."/>
            <person name="Grant M."/>
            <person name="Ambacheew D."/>
            <person name="Muzemil S."/>
            <person name="Studholme D.J."/>
        </authorList>
    </citation>
    <scope>NUCLEOTIDE SEQUENCE [LARGE SCALE GENOMIC DNA]</scope>
</reference>
<name>A0A426XVQ4_ENSVE</name>
<sequence>MASMGGISLFKQGWKWVQSRKQALVFVRVAASWAGEKLVLLIDRHWPLVYSWCTVAGRFLFRLILQWRDCFVGGLRSLFTLGSAALFLILWSCFLCLTSMTSLFYMLLSLMCCSLKIMCVYIQTFDCVILQGGVEYRSEESRRIECTKCGNSHIWICTNRSKGRARWCQSCSQYHQAKDGDGWVESRCSPVITTPRKVFFMIKRILTFFFSFSLLLLNDNFLLDSSLK</sequence>
<dbReference type="EMBL" id="AMZH03017024">
    <property type="protein sequence ID" value="RRT43607.1"/>
    <property type="molecule type" value="Genomic_DNA"/>
</dbReference>
<dbReference type="PANTHER" id="PTHR45270">
    <property type="entry name" value="OS03G0832900 PROTEIN"/>
    <property type="match status" value="1"/>
</dbReference>
<comment type="caution">
    <text evidence="1">The sequence shown here is derived from an EMBL/GenBank/DDBJ whole genome shotgun (WGS) entry which is preliminary data.</text>
</comment>
<dbReference type="InterPro" id="IPR032843">
    <property type="entry name" value="Jiv"/>
</dbReference>
<gene>
    <name evidence="1" type="ORF">B296_00056289</name>
</gene>
<organism evidence="1 2">
    <name type="scientific">Ensete ventricosum</name>
    <name type="common">Abyssinian banana</name>
    <name type="synonym">Musa ensete</name>
    <dbReference type="NCBI Taxonomy" id="4639"/>
    <lineage>
        <taxon>Eukaryota</taxon>
        <taxon>Viridiplantae</taxon>
        <taxon>Streptophyta</taxon>
        <taxon>Embryophyta</taxon>
        <taxon>Tracheophyta</taxon>
        <taxon>Spermatophyta</taxon>
        <taxon>Magnoliopsida</taxon>
        <taxon>Liliopsida</taxon>
        <taxon>Zingiberales</taxon>
        <taxon>Musaceae</taxon>
        <taxon>Ensete</taxon>
    </lineage>
</organism>
<proteinExistence type="predicted"/>
<dbReference type="Proteomes" id="UP000287651">
    <property type="component" value="Unassembled WGS sequence"/>
</dbReference>
<dbReference type="Pfam" id="PF14901">
    <property type="entry name" value="Jiv90"/>
    <property type="match status" value="1"/>
</dbReference>
<protein>
    <submittedName>
        <fullName evidence="1">Uncharacterized protein</fullName>
    </submittedName>
</protein>
<dbReference type="AlphaFoldDB" id="A0A426XVQ4"/>
<dbReference type="PANTHER" id="PTHR45270:SF1">
    <property type="entry name" value="CHAPERONE DNAJ-DOMAIN SUPERFAMILY PROTEIN"/>
    <property type="match status" value="1"/>
</dbReference>